<dbReference type="InterPro" id="IPR026960">
    <property type="entry name" value="RVT-Znf"/>
</dbReference>
<dbReference type="Proteomes" id="UP001231189">
    <property type="component" value="Unassembled WGS sequence"/>
</dbReference>
<evidence type="ECO:0000313" key="2">
    <source>
        <dbReference type="EMBL" id="KAK1614068.1"/>
    </source>
</evidence>
<dbReference type="InterPro" id="IPR001810">
    <property type="entry name" value="F-box_dom"/>
</dbReference>
<dbReference type="Pfam" id="PF13966">
    <property type="entry name" value="zf-RVT"/>
    <property type="match status" value="1"/>
</dbReference>
<dbReference type="AlphaFoldDB" id="A0AAD8R780"/>
<feature type="domain" description="F-box" evidence="1">
    <location>
        <begin position="12"/>
        <end position="61"/>
    </location>
</feature>
<reference evidence="2" key="1">
    <citation type="submission" date="2023-07" db="EMBL/GenBank/DDBJ databases">
        <title>A chromosome-level genome assembly of Lolium multiflorum.</title>
        <authorList>
            <person name="Chen Y."/>
            <person name="Copetti D."/>
            <person name="Kolliker R."/>
            <person name="Studer B."/>
        </authorList>
    </citation>
    <scope>NUCLEOTIDE SEQUENCE</scope>
    <source>
        <strain evidence="2">02402/16</strain>
        <tissue evidence="2">Leaf</tissue>
    </source>
</reference>
<proteinExistence type="predicted"/>
<keyword evidence="3" id="KW-1185">Reference proteome</keyword>
<evidence type="ECO:0000259" key="1">
    <source>
        <dbReference type="PROSITE" id="PS50181"/>
    </source>
</evidence>
<organism evidence="2 3">
    <name type="scientific">Lolium multiflorum</name>
    <name type="common">Italian ryegrass</name>
    <name type="synonym">Lolium perenne subsp. multiflorum</name>
    <dbReference type="NCBI Taxonomy" id="4521"/>
    <lineage>
        <taxon>Eukaryota</taxon>
        <taxon>Viridiplantae</taxon>
        <taxon>Streptophyta</taxon>
        <taxon>Embryophyta</taxon>
        <taxon>Tracheophyta</taxon>
        <taxon>Spermatophyta</taxon>
        <taxon>Magnoliopsida</taxon>
        <taxon>Liliopsida</taxon>
        <taxon>Poales</taxon>
        <taxon>Poaceae</taxon>
        <taxon>BOP clade</taxon>
        <taxon>Pooideae</taxon>
        <taxon>Poodae</taxon>
        <taxon>Poeae</taxon>
        <taxon>Poeae Chloroplast Group 2 (Poeae type)</taxon>
        <taxon>Loliodinae</taxon>
        <taxon>Loliinae</taxon>
        <taxon>Lolium</taxon>
    </lineage>
</organism>
<dbReference type="PROSITE" id="PS50181">
    <property type="entry name" value="FBOX"/>
    <property type="match status" value="1"/>
</dbReference>
<gene>
    <name evidence="2" type="ORF">QYE76_019585</name>
</gene>
<dbReference type="InterPro" id="IPR036047">
    <property type="entry name" value="F-box-like_dom_sf"/>
</dbReference>
<dbReference type="EMBL" id="JAUUTY010000006">
    <property type="protein sequence ID" value="KAK1614068.1"/>
    <property type="molecule type" value="Genomic_DNA"/>
</dbReference>
<comment type="caution">
    <text evidence="2">The sequence shown here is derived from an EMBL/GenBank/DDBJ whole genome shotgun (WGS) entry which is preliminary data.</text>
</comment>
<sequence length="642" mass="71486">MATMTRTKKTARTVLSMLPEEMELEVLMRLPAKSILRFSAVCRRWAALLSSDEFCSAWMKLDESTTTEMEPAAQLLFLSLPSCNAGGPTEVRTGGGTQLFTLDDTRRYFAAISPAPCGGLSLLHKPLSMSEPYHVLNATTRASAKLPPPPSCRGNWAALHPSTAGLGFDARAKTHKVVRLFNGSGERSEDKSPTIKCELYTLGSGPADRRWRPPSPTAADGGVVPSMLAGAALLTATKDNLEPVFVDGFLHWLVNPTMPESMPVAVLSFSVADETFGCWVRPPPFDWDGRGTAHLTELDGRLCMVRDLRHNSAGQLEIWKYGHGGDCWSLQLRIDLALAAQHVGRDDLTGPRHVRVLGKKNKVIFIATSKGKVVTYDPHGNWYARGPLSQWAPDLYRIASRKNRTVAKELSENNWIRSVASLNSPQQLAQYIDVWEAVHSINLAPELPDTIDWTLNADSTYTASSAYEAQFLGSQARFGAMKIWSAHAEPKCKLFGWLALHGKLLTADMLAIRGWPHDPRCPLCLSEPETADHLCRNCPFTAAVWNLVKSWDGDYSDDRRLDFQSISDWWNDMIKEKPQKEKKRISGRFLYVLWNAWKERNRRIFTGQRLTYLEVASIANEDILQTDRAINGFGPAIPADPD</sequence>
<dbReference type="SMART" id="SM00256">
    <property type="entry name" value="FBOX"/>
    <property type="match status" value="1"/>
</dbReference>
<dbReference type="SUPFAM" id="SSF81383">
    <property type="entry name" value="F-box domain"/>
    <property type="match status" value="1"/>
</dbReference>
<dbReference type="InterPro" id="IPR050796">
    <property type="entry name" value="SCF_F-box_component"/>
</dbReference>
<dbReference type="NCBIfam" id="TIGR01640">
    <property type="entry name" value="F_box_assoc_1"/>
    <property type="match status" value="1"/>
</dbReference>
<dbReference type="PANTHER" id="PTHR31672">
    <property type="entry name" value="BNACNNG10540D PROTEIN"/>
    <property type="match status" value="1"/>
</dbReference>
<protein>
    <recommendedName>
        <fullName evidence="1">F-box domain-containing protein</fullName>
    </recommendedName>
</protein>
<name>A0AAD8R780_LOLMU</name>
<dbReference type="Pfam" id="PF00646">
    <property type="entry name" value="F-box"/>
    <property type="match status" value="1"/>
</dbReference>
<evidence type="ECO:0000313" key="3">
    <source>
        <dbReference type="Proteomes" id="UP001231189"/>
    </source>
</evidence>
<dbReference type="CDD" id="cd22157">
    <property type="entry name" value="F-box_AtFBW1-like"/>
    <property type="match status" value="1"/>
</dbReference>
<dbReference type="PANTHER" id="PTHR31672:SF2">
    <property type="entry name" value="F-BOX DOMAIN-CONTAINING PROTEIN"/>
    <property type="match status" value="1"/>
</dbReference>
<dbReference type="InterPro" id="IPR017451">
    <property type="entry name" value="F-box-assoc_interact_dom"/>
</dbReference>
<accession>A0AAD8R780</accession>
<dbReference type="Gene3D" id="1.20.1280.50">
    <property type="match status" value="1"/>
</dbReference>